<sequence length="95" mass="10552">MNIKDLHPEAKEVSTALLFKTTEGNVTSLQIQEGEQLKEHISKVPALLISLSGEAVFENEKGLKLTLTTGEYVNIEPMVKHWIKAHSKSSLILVK</sequence>
<dbReference type="AlphaFoldDB" id="A0A1W2HAW9"/>
<dbReference type="Gene3D" id="2.60.120.10">
    <property type="entry name" value="Jelly Rolls"/>
    <property type="match status" value="1"/>
</dbReference>
<dbReference type="InterPro" id="IPR014710">
    <property type="entry name" value="RmlC-like_jellyroll"/>
</dbReference>
<proteinExistence type="predicted"/>
<dbReference type="OrthoDB" id="9802489at2"/>
<organism evidence="1 2">
    <name type="scientific">Aquiflexum balticum DSM 16537</name>
    <dbReference type="NCBI Taxonomy" id="758820"/>
    <lineage>
        <taxon>Bacteria</taxon>
        <taxon>Pseudomonadati</taxon>
        <taxon>Bacteroidota</taxon>
        <taxon>Cytophagia</taxon>
        <taxon>Cytophagales</taxon>
        <taxon>Cyclobacteriaceae</taxon>
        <taxon>Aquiflexum</taxon>
    </lineage>
</organism>
<keyword evidence="2" id="KW-1185">Reference proteome</keyword>
<dbReference type="EMBL" id="LT838813">
    <property type="protein sequence ID" value="SMD46017.1"/>
    <property type="molecule type" value="Genomic_DNA"/>
</dbReference>
<evidence type="ECO:0008006" key="3">
    <source>
        <dbReference type="Google" id="ProtNLM"/>
    </source>
</evidence>
<evidence type="ECO:0000313" key="1">
    <source>
        <dbReference type="EMBL" id="SMD46017.1"/>
    </source>
</evidence>
<gene>
    <name evidence="1" type="ORF">SAMN00777080_4693</name>
</gene>
<dbReference type="Proteomes" id="UP000192333">
    <property type="component" value="Chromosome I"/>
</dbReference>
<name>A0A1W2HAW9_9BACT</name>
<reference evidence="2" key="1">
    <citation type="submission" date="2017-04" db="EMBL/GenBank/DDBJ databases">
        <authorList>
            <person name="Varghese N."/>
            <person name="Submissions S."/>
        </authorList>
    </citation>
    <scope>NUCLEOTIDE SEQUENCE [LARGE SCALE GENOMIC DNA]</scope>
    <source>
        <strain evidence="2">DSM 16537</strain>
    </source>
</reference>
<dbReference type="SUPFAM" id="SSF51182">
    <property type="entry name" value="RmlC-like cupins"/>
    <property type="match status" value="1"/>
</dbReference>
<evidence type="ECO:0000313" key="2">
    <source>
        <dbReference type="Proteomes" id="UP000192333"/>
    </source>
</evidence>
<protein>
    <recommendedName>
        <fullName evidence="3">Cupin domain-containing protein</fullName>
    </recommendedName>
</protein>
<dbReference type="InterPro" id="IPR011051">
    <property type="entry name" value="RmlC_Cupin_sf"/>
</dbReference>
<accession>A0A1W2HAW9</accession>
<dbReference type="STRING" id="758820.SAMN00777080_4693"/>
<dbReference type="RefSeq" id="WP_084122968.1">
    <property type="nucleotide sequence ID" value="NZ_LT838813.1"/>
</dbReference>